<keyword evidence="2" id="KW-1185">Reference proteome</keyword>
<reference evidence="1 2" key="1">
    <citation type="submission" date="2015-01" db="EMBL/GenBank/DDBJ databases">
        <title>Evolution of Trichinella species and genotypes.</title>
        <authorList>
            <person name="Korhonen P.K."/>
            <person name="Edoardo P."/>
            <person name="Giuseppe L.R."/>
            <person name="Gasser R.B."/>
        </authorList>
    </citation>
    <scope>NUCLEOTIDE SEQUENCE [LARGE SCALE GENOMIC DNA]</scope>
    <source>
        <strain evidence="1">ISS470</strain>
    </source>
</reference>
<protein>
    <submittedName>
        <fullName evidence="1">Uncharacterized protein</fullName>
    </submittedName>
</protein>
<sequence>MLLSKAIITIIIAVQTFLKNLFQVQLKSERGRGIRHSTLKELQQKQTSNVQLLSTYHHCSAICSSYATTSMRQLKKFMIIYTCCCSDFIFCVYWKFQLSNDFSYQHLFAHTASDEIVPFLNRLRQPSSAFVDDKNRSQRIAEARSSLRALADPKI</sequence>
<dbReference type="Proteomes" id="UP000054995">
    <property type="component" value="Unassembled WGS sequence"/>
</dbReference>
<gene>
    <name evidence="1" type="ORF">T4D_14341</name>
</gene>
<evidence type="ECO:0000313" key="1">
    <source>
        <dbReference type="EMBL" id="KRY88459.1"/>
    </source>
</evidence>
<evidence type="ECO:0000313" key="2">
    <source>
        <dbReference type="Proteomes" id="UP000054995"/>
    </source>
</evidence>
<dbReference type="AlphaFoldDB" id="A0A0V1FQZ7"/>
<name>A0A0V1FQZ7_TRIPS</name>
<dbReference type="EMBL" id="JYDT01000041">
    <property type="protein sequence ID" value="KRY88459.1"/>
    <property type="molecule type" value="Genomic_DNA"/>
</dbReference>
<accession>A0A0V1FQZ7</accession>
<comment type="caution">
    <text evidence="1">The sequence shown here is derived from an EMBL/GenBank/DDBJ whole genome shotgun (WGS) entry which is preliminary data.</text>
</comment>
<organism evidence="1 2">
    <name type="scientific">Trichinella pseudospiralis</name>
    <name type="common">Parasitic roundworm</name>
    <dbReference type="NCBI Taxonomy" id="6337"/>
    <lineage>
        <taxon>Eukaryota</taxon>
        <taxon>Metazoa</taxon>
        <taxon>Ecdysozoa</taxon>
        <taxon>Nematoda</taxon>
        <taxon>Enoplea</taxon>
        <taxon>Dorylaimia</taxon>
        <taxon>Trichinellida</taxon>
        <taxon>Trichinellidae</taxon>
        <taxon>Trichinella</taxon>
    </lineage>
</organism>
<proteinExistence type="predicted"/>